<keyword evidence="1" id="KW-0378">Hydrolase</keyword>
<geneLocation type="plasmid" evidence="4">
    <name>pNZ63</name>
</geneLocation>
<dbReference type="GO" id="GO:0005975">
    <property type="term" value="P:carbohydrate metabolic process"/>
    <property type="evidence" value="ECO:0007669"/>
    <property type="project" value="InterPro"/>
</dbReference>
<evidence type="ECO:0000313" key="4">
    <source>
        <dbReference type="EMBL" id="AAC44112.1"/>
    </source>
</evidence>
<dbReference type="InterPro" id="IPR013529">
    <property type="entry name" value="Glyco_hydro_42_N"/>
</dbReference>
<dbReference type="GO" id="GO:0004565">
    <property type="term" value="F:beta-galactosidase activity"/>
    <property type="evidence" value="ECO:0007669"/>
    <property type="project" value="InterPro"/>
</dbReference>
<feature type="domain" description="Glycoside hydrolase family 42 N-terminal" evidence="3">
    <location>
        <begin position="15"/>
        <end position="86"/>
    </location>
</feature>
<evidence type="ECO:0000256" key="1">
    <source>
        <dbReference type="ARBA" id="ARBA00022801"/>
    </source>
</evidence>
<evidence type="ECO:0000256" key="2">
    <source>
        <dbReference type="ARBA" id="ARBA00023295"/>
    </source>
</evidence>
<dbReference type="Pfam" id="PF02449">
    <property type="entry name" value="Glyco_hydro_42"/>
    <property type="match status" value="1"/>
</dbReference>
<proteinExistence type="predicted"/>
<dbReference type="AlphaFoldDB" id="Q48623"/>
<dbReference type="Gene3D" id="3.20.20.80">
    <property type="entry name" value="Glycosidases"/>
    <property type="match status" value="1"/>
</dbReference>
<protein>
    <submittedName>
        <fullName evidence="4">Beta-galactosidase-like protein</fullName>
    </submittedName>
</protein>
<dbReference type="SUPFAM" id="SSF51445">
    <property type="entry name" value="(Trans)glycosidases"/>
    <property type="match status" value="1"/>
</dbReference>
<accession>Q48623</accession>
<dbReference type="InterPro" id="IPR017853">
    <property type="entry name" value="GH"/>
</dbReference>
<dbReference type="PANTHER" id="PTHR36447:SF1">
    <property type="entry name" value="BETA-GALACTOSIDASE GANA"/>
    <property type="match status" value="1"/>
</dbReference>
<dbReference type="GO" id="GO:0009341">
    <property type="term" value="C:beta-galactosidase complex"/>
    <property type="evidence" value="ECO:0007669"/>
    <property type="project" value="InterPro"/>
</dbReference>
<evidence type="ECO:0000259" key="3">
    <source>
        <dbReference type="Pfam" id="PF02449"/>
    </source>
</evidence>
<dbReference type="CAZy" id="GH42">
    <property type="family name" value="Glycoside Hydrolase Family 42"/>
</dbReference>
<dbReference type="EMBL" id="U47655">
    <property type="protein sequence ID" value="AAC44112.1"/>
    <property type="molecule type" value="Genomic_DNA"/>
</dbReference>
<gene>
    <name evidence="4" type="primary">lacZ'</name>
</gene>
<name>Q48623_LEULA</name>
<reference evidence="4" key="1">
    <citation type="journal article" date="1996" name="Appl. Environ. Microbiol.">
        <title>The lactose transporter in Leuconostoc lactis is a new member of the LacS subfamily of galactoside-pentose-hexuronide translocators.</title>
        <authorList>
            <person name="Vaughan E.E."/>
            <person name="David S."/>
            <person name="de Vos W.M."/>
        </authorList>
    </citation>
    <scope>NUCLEOTIDE SEQUENCE</scope>
    <source>
        <strain evidence="4">6009</strain>
        <plasmid evidence="4">pNZ63</plasmid>
    </source>
</reference>
<dbReference type="PANTHER" id="PTHR36447">
    <property type="entry name" value="BETA-GALACTOSIDASE GANA"/>
    <property type="match status" value="1"/>
</dbReference>
<keyword evidence="2" id="KW-0326">Glycosidase</keyword>
<organism evidence="4">
    <name type="scientific">Leuconostoc lactis</name>
    <dbReference type="NCBI Taxonomy" id="1246"/>
    <lineage>
        <taxon>Bacteria</taxon>
        <taxon>Bacillati</taxon>
        <taxon>Bacillota</taxon>
        <taxon>Bacilli</taxon>
        <taxon>Lactobacillales</taxon>
        <taxon>Lactobacillaceae</taxon>
        <taxon>Leuconostoc</taxon>
    </lineage>
</organism>
<keyword evidence="4" id="KW-0614">Plasmid</keyword>
<dbReference type="InterPro" id="IPR003476">
    <property type="entry name" value="Glyco_hydro_42"/>
</dbReference>
<sequence length="95" mass="11221">MTDTLQISKFLHGGDYNPEQWIDNSEIINRDFTLFKQSKINTFTIGIFSWAKIEPKEGVYDFEWLYNIFDRVEQQNGNIILATPSALHWNHIRLS</sequence>